<dbReference type="Proteomes" id="UP000242381">
    <property type="component" value="Unassembled WGS sequence"/>
</dbReference>
<organism evidence="2 3">
    <name type="scientific">Rhizopus microsporus</name>
    <dbReference type="NCBI Taxonomy" id="58291"/>
    <lineage>
        <taxon>Eukaryota</taxon>
        <taxon>Fungi</taxon>
        <taxon>Fungi incertae sedis</taxon>
        <taxon>Mucoromycota</taxon>
        <taxon>Mucoromycotina</taxon>
        <taxon>Mucoromycetes</taxon>
        <taxon>Mucorales</taxon>
        <taxon>Mucorineae</taxon>
        <taxon>Rhizopodaceae</taxon>
        <taxon>Rhizopus</taxon>
    </lineage>
</organism>
<feature type="transmembrane region" description="Helical" evidence="1">
    <location>
        <begin position="168"/>
        <end position="189"/>
    </location>
</feature>
<keyword evidence="1" id="KW-0812">Transmembrane</keyword>
<protein>
    <submittedName>
        <fullName evidence="2">Uncharacterized protein</fullName>
    </submittedName>
</protein>
<keyword evidence="1" id="KW-1133">Transmembrane helix</keyword>
<name>A0A1X0RV52_RHIZD</name>
<reference evidence="2 3" key="1">
    <citation type="journal article" date="2016" name="Proc. Natl. Acad. Sci. U.S.A.">
        <title>Lipid metabolic changes in an early divergent fungus govern the establishment of a mutualistic symbiosis with endobacteria.</title>
        <authorList>
            <person name="Lastovetsky O.A."/>
            <person name="Gaspar M.L."/>
            <person name="Mondo S.J."/>
            <person name="LaButti K.M."/>
            <person name="Sandor L."/>
            <person name="Grigoriev I.V."/>
            <person name="Henry S.A."/>
            <person name="Pawlowska T.E."/>
        </authorList>
    </citation>
    <scope>NUCLEOTIDE SEQUENCE [LARGE SCALE GENOMIC DNA]</scope>
    <source>
        <strain evidence="2 3">ATCC 11559</strain>
    </source>
</reference>
<evidence type="ECO:0000313" key="3">
    <source>
        <dbReference type="Proteomes" id="UP000242381"/>
    </source>
</evidence>
<dbReference type="VEuPathDB" id="FungiDB:BCV72DRAFT_261846"/>
<evidence type="ECO:0000256" key="1">
    <source>
        <dbReference type="SAM" id="Phobius"/>
    </source>
</evidence>
<keyword evidence="1" id="KW-0472">Membrane</keyword>
<dbReference type="AlphaFoldDB" id="A0A1X0RV52"/>
<sequence>MRCETLPSIVCACLNNQVYCYGGEKALNSQQRIDSGIYALYLNKTQRLDQLDWEFIKTKNDFLSGERSRPQFAVISTWTQVNVEANGSDLTRATHSGIAILELPYADSSNDFAPTMLAYNVTNLSYIHPIDYYYSGIISTNTTIDQPSPLASSTPLPDIESFSAGAKAGIAVGSIVGAVAIFSALFLLYHKKPMKYMQPAIQGPGEQVVDEKNDLNWNNIERQYFELDTLSTTAAAESLYRNSTDQQALSPNANTSSTYTVLKTTEISQTPNVEITHTDVFDEIIIIITRV</sequence>
<gene>
    <name evidence="2" type="ORF">BCV71DRAFT_266129</name>
</gene>
<evidence type="ECO:0000313" key="2">
    <source>
        <dbReference type="EMBL" id="ORE15889.1"/>
    </source>
</evidence>
<accession>A0A1X0RV52</accession>
<dbReference type="EMBL" id="KV921405">
    <property type="protein sequence ID" value="ORE15889.1"/>
    <property type="molecule type" value="Genomic_DNA"/>
</dbReference>
<proteinExistence type="predicted"/>